<dbReference type="InterPro" id="IPR051532">
    <property type="entry name" value="Ester_Hydrolysis_Enzymes"/>
</dbReference>
<comment type="caution">
    <text evidence="2">The sequence shown here is derived from an EMBL/GenBank/DDBJ whole genome shotgun (WGS) entry which is preliminary data.</text>
</comment>
<organism evidence="2 3">
    <name type="scientific">Adineta steineri</name>
    <dbReference type="NCBI Taxonomy" id="433720"/>
    <lineage>
        <taxon>Eukaryota</taxon>
        <taxon>Metazoa</taxon>
        <taxon>Spiralia</taxon>
        <taxon>Gnathifera</taxon>
        <taxon>Rotifera</taxon>
        <taxon>Eurotatoria</taxon>
        <taxon>Bdelloidea</taxon>
        <taxon>Adinetida</taxon>
        <taxon>Adinetidae</taxon>
        <taxon>Adineta</taxon>
    </lineage>
</organism>
<dbReference type="SUPFAM" id="SSF52266">
    <property type="entry name" value="SGNH hydrolase"/>
    <property type="match status" value="1"/>
</dbReference>
<proteinExistence type="predicted"/>
<dbReference type="AlphaFoldDB" id="A0A814DWL2"/>
<gene>
    <name evidence="2" type="ORF">IZO911_LOCUS15563</name>
</gene>
<reference evidence="2" key="1">
    <citation type="submission" date="2021-02" db="EMBL/GenBank/DDBJ databases">
        <authorList>
            <person name="Nowell W R."/>
        </authorList>
    </citation>
    <scope>NUCLEOTIDE SEQUENCE</scope>
</reference>
<feature type="domain" description="SGNH hydrolase-type esterase" evidence="1">
    <location>
        <begin position="11"/>
        <end position="197"/>
    </location>
</feature>
<accession>A0A814DWL2</accession>
<dbReference type="Pfam" id="PF13472">
    <property type="entry name" value="Lipase_GDSL_2"/>
    <property type="match status" value="1"/>
</dbReference>
<sequence length="213" mass="24359">MQSLSSLRFLAIGDSLTAGFTNYGLSFHPYSIQLTNLFSSLNIPITVDEHGVSGEHVVPSMVKRLEKLLSDNNKSYYDWIIILGGTNDLSYNKKGVDIFNQGLKLMYNMVLENTNQNTKLAVMTVTENGHNSPEHRQDKERQTLNTMIRSFAENSEDKTRICLIDLDKNIPYHSIKDINRRNAIWDDLVHLKAAGYDQMGKIIFEEIYKKINL</sequence>
<dbReference type="InterPro" id="IPR013830">
    <property type="entry name" value="SGNH_hydro"/>
</dbReference>
<dbReference type="InterPro" id="IPR036514">
    <property type="entry name" value="SGNH_hydro_sf"/>
</dbReference>
<dbReference type="EMBL" id="CAJNOE010000135">
    <property type="protein sequence ID" value="CAF0961405.1"/>
    <property type="molecule type" value="Genomic_DNA"/>
</dbReference>
<dbReference type="CDD" id="cd00229">
    <property type="entry name" value="SGNH_hydrolase"/>
    <property type="match status" value="1"/>
</dbReference>
<dbReference type="PANTHER" id="PTHR30383:SF19">
    <property type="entry name" value="FIBRONECTIN TYPE-III DOMAIN-CONTAINING PROTEIN"/>
    <property type="match status" value="1"/>
</dbReference>
<dbReference type="Gene3D" id="3.40.50.1110">
    <property type="entry name" value="SGNH hydrolase"/>
    <property type="match status" value="1"/>
</dbReference>
<protein>
    <recommendedName>
        <fullName evidence="1">SGNH hydrolase-type esterase domain-containing protein</fullName>
    </recommendedName>
</protein>
<evidence type="ECO:0000259" key="1">
    <source>
        <dbReference type="Pfam" id="PF13472"/>
    </source>
</evidence>
<dbReference type="PANTHER" id="PTHR30383">
    <property type="entry name" value="THIOESTERASE 1/PROTEASE 1/LYSOPHOSPHOLIPASE L1"/>
    <property type="match status" value="1"/>
</dbReference>
<evidence type="ECO:0000313" key="3">
    <source>
        <dbReference type="Proteomes" id="UP000663860"/>
    </source>
</evidence>
<evidence type="ECO:0000313" key="2">
    <source>
        <dbReference type="EMBL" id="CAF0961405.1"/>
    </source>
</evidence>
<dbReference type="GO" id="GO:0004622">
    <property type="term" value="F:phosphatidylcholine lysophospholipase activity"/>
    <property type="evidence" value="ECO:0007669"/>
    <property type="project" value="TreeGrafter"/>
</dbReference>
<name>A0A814DWL2_9BILA</name>
<dbReference type="Proteomes" id="UP000663860">
    <property type="component" value="Unassembled WGS sequence"/>
</dbReference>